<feature type="non-terminal residue" evidence="3">
    <location>
        <position position="1"/>
    </location>
</feature>
<feature type="transmembrane region" description="Helical" evidence="2">
    <location>
        <begin position="472"/>
        <end position="494"/>
    </location>
</feature>
<keyword evidence="2" id="KW-0812">Transmembrane</keyword>
<feature type="transmembrane region" description="Helical" evidence="2">
    <location>
        <begin position="412"/>
        <end position="430"/>
    </location>
</feature>
<comment type="caution">
    <text evidence="3">The sequence shown here is derived from an EMBL/GenBank/DDBJ whole genome shotgun (WGS) entry which is preliminary data.</text>
</comment>
<dbReference type="AlphaFoldDB" id="A0AAV6MBU2"/>
<proteinExistence type="predicted"/>
<evidence type="ECO:0000256" key="1">
    <source>
        <dbReference type="SAM" id="MobiDB-lite"/>
    </source>
</evidence>
<keyword evidence="2" id="KW-1133">Transmembrane helix</keyword>
<feature type="transmembrane region" description="Helical" evidence="2">
    <location>
        <begin position="500"/>
        <end position="518"/>
    </location>
</feature>
<feature type="transmembrane region" description="Helical" evidence="2">
    <location>
        <begin position="436"/>
        <end position="460"/>
    </location>
</feature>
<feature type="transmembrane region" description="Helical" evidence="2">
    <location>
        <begin position="206"/>
        <end position="223"/>
    </location>
</feature>
<feature type="region of interest" description="Disordered" evidence="1">
    <location>
        <begin position="537"/>
        <end position="558"/>
    </location>
</feature>
<organism evidence="3 4">
    <name type="scientific">Cucurbita argyrosperma subsp. sororia</name>
    <dbReference type="NCBI Taxonomy" id="37648"/>
    <lineage>
        <taxon>Eukaryota</taxon>
        <taxon>Viridiplantae</taxon>
        <taxon>Streptophyta</taxon>
        <taxon>Embryophyta</taxon>
        <taxon>Tracheophyta</taxon>
        <taxon>Spermatophyta</taxon>
        <taxon>Magnoliopsida</taxon>
        <taxon>eudicotyledons</taxon>
        <taxon>Gunneridae</taxon>
        <taxon>Pentapetalae</taxon>
        <taxon>rosids</taxon>
        <taxon>fabids</taxon>
        <taxon>Cucurbitales</taxon>
        <taxon>Cucurbitaceae</taxon>
        <taxon>Cucurbiteae</taxon>
        <taxon>Cucurbita</taxon>
    </lineage>
</organism>
<feature type="transmembrane region" description="Helical" evidence="2">
    <location>
        <begin position="377"/>
        <end position="396"/>
    </location>
</feature>
<dbReference type="Proteomes" id="UP000685013">
    <property type="component" value="Chromosome 16"/>
</dbReference>
<feature type="compositionally biased region" description="Low complexity" evidence="1">
    <location>
        <begin position="21"/>
        <end position="32"/>
    </location>
</feature>
<feature type="transmembrane region" description="Helical" evidence="2">
    <location>
        <begin position="345"/>
        <end position="371"/>
    </location>
</feature>
<keyword evidence="4" id="KW-1185">Reference proteome</keyword>
<evidence type="ECO:0000313" key="3">
    <source>
        <dbReference type="EMBL" id="KAG6577745.1"/>
    </source>
</evidence>
<feature type="transmembrane region" description="Helical" evidence="2">
    <location>
        <begin position="254"/>
        <end position="275"/>
    </location>
</feature>
<feature type="transmembrane region" description="Helical" evidence="2">
    <location>
        <begin position="148"/>
        <end position="169"/>
    </location>
</feature>
<name>A0AAV6MBU2_9ROSI</name>
<keyword evidence="2" id="KW-0472">Membrane</keyword>
<evidence type="ECO:0000256" key="2">
    <source>
        <dbReference type="SAM" id="Phobius"/>
    </source>
</evidence>
<protein>
    <submittedName>
        <fullName evidence="3">Uncharacterized protein</fullName>
    </submittedName>
</protein>
<accession>A0AAV6MBU2</accession>
<dbReference type="EMBL" id="JAGKQH010000016">
    <property type="protein sequence ID" value="KAG6577745.1"/>
    <property type="molecule type" value="Genomic_DNA"/>
</dbReference>
<sequence length="558" mass="60162">MAEQSPRPKSSEIQSAPPPRSGSGRITSTTRSGSGGSRKDTPDFHSMAAKLERAKEVYRAYEGHGEKPSIMEMAGWCFYELCSLSVLTVLIPVVFPLIISQISGAATEPPQGWFKSVMGFDCAPGEMQLYQILTEHTIKVSGTRFSPLIWTSISWALGLILAGPILVFASFHLDYGFNQHLIAVGAVAAGALSCLPTGVFRTVKIFPLYIVLIVIAHSVAFTSHTRHLGLMLRGLVGPTVLKAKFAQRRTGSGLISSCSTAVGGLGAAAISAFTYHMLRRNRQEKEGDENHFLSLWIVTIFGGLKWLLGVVHVFLTNRSVSVTIPSDSELHLLTIFKYPHAIGTVISAGFLSSFTTIAVFIAVSLFLIGQICFKPALILYLWLIYFLIPLISLPLLHQFQIRIKADASKMQILGFILSAVTSAICFYFHNDAWRRPVVFVFAALQGTAAALLHSYGRVLVLDCSPAGKEAAISMWFSWMRAIGGCVGFTVAAVVPTRLQVSSGVAFCCAVVGGVVLIYGNVTDYGGAVAAGHVKNDSEKGSPVVGLESRSVSKELESP</sequence>
<dbReference type="PANTHER" id="PTHR37891">
    <property type="entry name" value="OS06G0113900 PROTEIN"/>
    <property type="match status" value="1"/>
</dbReference>
<dbReference type="PANTHER" id="PTHR37891:SF1">
    <property type="entry name" value="OS06G0113900 PROTEIN"/>
    <property type="match status" value="1"/>
</dbReference>
<feature type="transmembrane region" description="Helical" evidence="2">
    <location>
        <begin position="295"/>
        <end position="315"/>
    </location>
</feature>
<feature type="region of interest" description="Disordered" evidence="1">
    <location>
        <begin position="1"/>
        <end position="43"/>
    </location>
</feature>
<gene>
    <name evidence="3" type="ORF">SDJN03_25319</name>
</gene>
<feature type="transmembrane region" description="Helical" evidence="2">
    <location>
        <begin position="181"/>
        <end position="200"/>
    </location>
</feature>
<reference evidence="3 4" key="1">
    <citation type="journal article" date="2021" name="Hortic Res">
        <title>The domestication of Cucurbita argyrosperma as revealed by the genome of its wild relative.</title>
        <authorList>
            <person name="Barrera-Redondo J."/>
            <person name="Sanchez-de la Vega G."/>
            <person name="Aguirre-Liguori J.A."/>
            <person name="Castellanos-Morales G."/>
            <person name="Gutierrez-Guerrero Y.T."/>
            <person name="Aguirre-Dugua X."/>
            <person name="Aguirre-Planter E."/>
            <person name="Tenaillon M.I."/>
            <person name="Lira-Saade R."/>
            <person name="Eguiarte L.E."/>
        </authorList>
    </citation>
    <scope>NUCLEOTIDE SEQUENCE [LARGE SCALE GENOMIC DNA]</scope>
    <source>
        <strain evidence="3">JBR-2021</strain>
    </source>
</reference>
<evidence type="ECO:0000313" key="4">
    <source>
        <dbReference type="Proteomes" id="UP000685013"/>
    </source>
</evidence>